<evidence type="ECO:0000313" key="2">
    <source>
        <dbReference type="EMBL" id="MEQ2441745.1"/>
    </source>
</evidence>
<keyword evidence="3" id="KW-1185">Reference proteome</keyword>
<reference evidence="2 3" key="1">
    <citation type="submission" date="2024-03" db="EMBL/GenBank/DDBJ databases">
        <title>Human intestinal bacterial collection.</title>
        <authorList>
            <person name="Pauvert C."/>
            <person name="Hitch T.C.A."/>
            <person name="Clavel T."/>
        </authorList>
    </citation>
    <scope>NUCLEOTIDE SEQUENCE [LARGE SCALE GENOMIC DNA]</scope>
    <source>
        <strain evidence="2 3">CLA-JM-H44</strain>
    </source>
</reference>
<dbReference type="EMBL" id="JBBMFD010000040">
    <property type="protein sequence ID" value="MEQ2441745.1"/>
    <property type="molecule type" value="Genomic_DNA"/>
</dbReference>
<organism evidence="2 3">
    <name type="scientific">Solibaculum intestinale</name>
    <dbReference type="NCBI Taxonomy" id="3133165"/>
    <lineage>
        <taxon>Bacteria</taxon>
        <taxon>Bacillati</taxon>
        <taxon>Bacillota</taxon>
        <taxon>Clostridia</taxon>
        <taxon>Eubacteriales</taxon>
        <taxon>Oscillospiraceae</taxon>
        <taxon>Solibaculum</taxon>
    </lineage>
</organism>
<dbReference type="NCBIfam" id="TIGR02357">
    <property type="entry name" value="ECF_ThiT_YuaJ"/>
    <property type="match status" value="1"/>
</dbReference>
<gene>
    <name evidence="2" type="primary">thiT</name>
    <name evidence="2" type="ORF">WMO26_12980</name>
</gene>
<dbReference type="RefSeq" id="WP_349221034.1">
    <property type="nucleotide sequence ID" value="NZ_JBBMFD010000040.1"/>
</dbReference>
<dbReference type="InterPro" id="IPR012651">
    <property type="entry name" value="Thia_Transptr_ThiT"/>
</dbReference>
<proteinExistence type="predicted"/>
<keyword evidence="1" id="KW-0472">Membrane</keyword>
<dbReference type="Pfam" id="PF09515">
    <property type="entry name" value="Thia_YuaJ"/>
    <property type="match status" value="1"/>
</dbReference>
<feature type="transmembrane region" description="Helical" evidence="1">
    <location>
        <begin position="7"/>
        <end position="26"/>
    </location>
</feature>
<feature type="transmembrane region" description="Helical" evidence="1">
    <location>
        <begin position="148"/>
        <end position="173"/>
    </location>
</feature>
<name>A0ABV1E358_9FIRM</name>
<sequence>MQSRIRTLTECALMIALATALSFFTLRLVPNGGSVTLASMAPILFLSFRYPLKWSLLAAVAFAGIQMLTDFHVPPVQDVLSFALVIGLDYLLAFGVLGLAGTIARPIRNRYGAAAAGTVLVLLLRYACHVASGILIWDSYAPPDQPVWLYSVIYNATYMVPELLITTAVMLLLTKYVKPRQLGA</sequence>
<feature type="transmembrane region" description="Helical" evidence="1">
    <location>
        <begin position="111"/>
        <end position="136"/>
    </location>
</feature>
<feature type="transmembrane region" description="Helical" evidence="1">
    <location>
        <begin position="79"/>
        <end position="99"/>
    </location>
</feature>
<evidence type="ECO:0000256" key="1">
    <source>
        <dbReference type="SAM" id="Phobius"/>
    </source>
</evidence>
<dbReference type="Proteomes" id="UP001489509">
    <property type="component" value="Unassembled WGS sequence"/>
</dbReference>
<keyword evidence="1" id="KW-0812">Transmembrane</keyword>
<dbReference type="Gene3D" id="1.10.1760.20">
    <property type="match status" value="1"/>
</dbReference>
<keyword evidence="1" id="KW-1133">Transmembrane helix</keyword>
<evidence type="ECO:0000313" key="3">
    <source>
        <dbReference type="Proteomes" id="UP001489509"/>
    </source>
</evidence>
<comment type="caution">
    <text evidence="2">The sequence shown here is derived from an EMBL/GenBank/DDBJ whole genome shotgun (WGS) entry which is preliminary data.</text>
</comment>
<accession>A0ABV1E358</accession>
<protein>
    <submittedName>
        <fullName evidence="2">Energy-coupled thiamine transporter ThiT</fullName>
    </submittedName>
</protein>